<evidence type="ECO:0000313" key="2">
    <source>
        <dbReference type="EMBL" id="TMM55429.1"/>
    </source>
</evidence>
<dbReference type="Proteomes" id="UP000309550">
    <property type="component" value="Unassembled WGS sequence"/>
</dbReference>
<evidence type="ECO:0000256" key="1">
    <source>
        <dbReference type="SAM" id="Phobius"/>
    </source>
</evidence>
<keyword evidence="3" id="KW-1185">Reference proteome</keyword>
<accession>A0A5S3PLZ9</accession>
<dbReference type="NCBIfam" id="NF009316">
    <property type="entry name" value="PRK12674.1-5"/>
    <property type="match status" value="1"/>
</dbReference>
<sequence>MLADILISACLLIGGFFTLVGSYGLIKLRGSMSRLHAPTKSSTLGVGSLLSASMIHSFAYGEGSLHELLIMAFLFATAPIAGNFIAKVHLHRQRGKPDLPPPPDDYAWSTYVKK</sequence>
<dbReference type="PANTHER" id="PTHR34703:SF1">
    <property type="entry name" value="ANTIPORTER SUBUNIT MNHG2-RELATED"/>
    <property type="match status" value="1"/>
</dbReference>
<evidence type="ECO:0000313" key="3">
    <source>
        <dbReference type="Proteomes" id="UP000309550"/>
    </source>
</evidence>
<organism evidence="2 3">
    <name type="scientific">Sulfitobacter sabulilitoris</name>
    <dbReference type="NCBI Taxonomy" id="2562655"/>
    <lineage>
        <taxon>Bacteria</taxon>
        <taxon>Pseudomonadati</taxon>
        <taxon>Pseudomonadota</taxon>
        <taxon>Alphaproteobacteria</taxon>
        <taxon>Rhodobacterales</taxon>
        <taxon>Roseobacteraceae</taxon>
        <taxon>Sulfitobacter</taxon>
    </lineage>
</organism>
<dbReference type="Pfam" id="PF03334">
    <property type="entry name" value="PhaG_MnhG_YufB"/>
    <property type="match status" value="1"/>
</dbReference>
<reference evidence="2 3" key="1">
    <citation type="submission" date="2019-05" db="EMBL/GenBank/DDBJ databases">
        <title>Sulfitobacter sabulilitoris sp. nov., isolated from a marine sand.</title>
        <authorList>
            <person name="Yoon J.-H."/>
        </authorList>
    </citation>
    <scope>NUCLEOTIDE SEQUENCE [LARGE SCALE GENOMIC DNA]</scope>
    <source>
        <strain evidence="2 3">HSMS-29</strain>
    </source>
</reference>
<keyword evidence="1" id="KW-0472">Membrane</keyword>
<proteinExistence type="predicted"/>
<dbReference type="AlphaFoldDB" id="A0A5S3PLZ9"/>
<name>A0A5S3PLZ9_9RHOB</name>
<feature type="transmembrane region" description="Helical" evidence="1">
    <location>
        <begin position="6"/>
        <end position="26"/>
    </location>
</feature>
<dbReference type="OrthoDB" id="4427992at2"/>
<keyword evidence="1" id="KW-1133">Transmembrane helix</keyword>
<comment type="caution">
    <text evidence="2">The sequence shown here is derived from an EMBL/GenBank/DDBJ whole genome shotgun (WGS) entry which is preliminary data.</text>
</comment>
<gene>
    <name evidence="2" type="ORF">FDT80_07720</name>
</gene>
<dbReference type="EMBL" id="VANS01000001">
    <property type="protein sequence ID" value="TMM55429.1"/>
    <property type="molecule type" value="Genomic_DNA"/>
</dbReference>
<keyword evidence="1" id="KW-0812">Transmembrane</keyword>
<dbReference type="InterPro" id="IPR005133">
    <property type="entry name" value="PhaG_MnhG_YufB"/>
</dbReference>
<dbReference type="RefSeq" id="WP_138661598.1">
    <property type="nucleotide sequence ID" value="NZ_VANS01000001.1"/>
</dbReference>
<dbReference type="GO" id="GO:0015385">
    <property type="term" value="F:sodium:proton antiporter activity"/>
    <property type="evidence" value="ECO:0007669"/>
    <property type="project" value="TreeGrafter"/>
</dbReference>
<feature type="transmembrane region" description="Helical" evidence="1">
    <location>
        <begin position="65"/>
        <end position="86"/>
    </location>
</feature>
<dbReference type="PANTHER" id="PTHR34703">
    <property type="entry name" value="ANTIPORTER SUBUNIT MNHG2-RELATED"/>
    <property type="match status" value="1"/>
</dbReference>
<protein>
    <submittedName>
        <fullName evidence="2">Na+/H+ antiporter subunit G</fullName>
    </submittedName>
</protein>